<evidence type="ECO:0000256" key="1">
    <source>
        <dbReference type="ARBA" id="ARBA00006395"/>
    </source>
</evidence>
<protein>
    <recommendedName>
        <fullName evidence="2">RecQ-mediated genome instability protein 1</fullName>
    </recommendedName>
</protein>
<keyword evidence="6" id="KW-1185">Reference proteome</keyword>
<organism evidence="5 6">
    <name type="scientific">Coccomyxa viridis</name>
    <dbReference type="NCBI Taxonomy" id="1274662"/>
    <lineage>
        <taxon>Eukaryota</taxon>
        <taxon>Viridiplantae</taxon>
        <taxon>Chlorophyta</taxon>
        <taxon>core chlorophytes</taxon>
        <taxon>Trebouxiophyceae</taxon>
        <taxon>Trebouxiophyceae incertae sedis</taxon>
        <taxon>Coccomyxaceae</taxon>
        <taxon>Coccomyxa</taxon>
    </lineage>
</organism>
<proteinExistence type="inferred from homology"/>
<evidence type="ECO:0000313" key="6">
    <source>
        <dbReference type="Proteomes" id="UP001314263"/>
    </source>
</evidence>
<feature type="region of interest" description="Disordered" evidence="3">
    <location>
        <begin position="212"/>
        <end position="255"/>
    </location>
</feature>
<feature type="compositionally biased region" description="Low complexity" evidence="3">
    <location>
        <begin position="212"/>
        <end position="222"/>
    </location>
</feature>
<evidence type="ECO:0000313" key="5">
    <source>
        <dbReference type="EMBL" id="CAK0781619.1"/>
    </source>
</evidence>
<dbReference type="EMBL" id="CAUYUE010000006">
    <property type="protein sequence ID" value="CAK0781619.1"/>
    <property type="molecule type" value="Genomic_DNA"/>
</dbReference>
<dbReference type="InterPro" id="IPR042470">
    <property type="entry name" value="RMI1_N_C_sf"/>
</dbReference>
<dbReference type="PANTHER" id="PTHR14790:SF15">
    <property type="entry name" value="RECQ-MEDIATED GENOME INSTABILITY PROTEIN 1"/>
    <property type="match status" value="1"/>
</dbReference>
<dbReference type="GO" id="GO:0016604">
    <property type="term" value="C:nuclear body"/>
    <property type="evidence" value="ECO:0007669"/>
    <property type="project" value="TreeGrafter"/>
</dbReference>
<dbReference type="AlphaFoldDB" id="A0AAV1I7L7"/>
<dbReference type="GO" id="GO:0031422">
    <property type="term" value="C:RecQ family helicase-topoisomerase III complex"/>
    <property type="evidence" value="ECO:0007669"/>
    <property type="project" value="TreeGrafter"/>
</dbReference>
<evidence type="ECO:0000256" key="2">
    <source>
        <dbReference type="ARBA" id="ARBA00018987"/>
    </source>
</evidence>
<sequence>MKEAIAASTGEDVASSVLDRSLYCDYNVCAIGSLPSDIASWNNKVLEGPLILQVDEVTDTAANAKQRYDEGRGGPRCLKLYMTDGKVHVCGFEQEPVQGLAPLMEAGFKVTIQNALVRRGLLLLTTDVLRVLGGKVERLEAARKRAMHRWKQPAACNSGNTGHERERLSLHAEATVAAWPEDEASRAISGPVGEHEEAAHPGSTDIDRLQPAEQAQAGPGAQLSQQDPHGLLHSPVPPQRPPDRPRPLADTGDGDAAEADQYWDARDDAMQEHMPVEDDVYELSGDEEADDGVGASATAMQQLASLAQLSGSQSIVYPVNVLMPAAVTGMVRLAEIS</sequence>
<name>A0AAV1I7L7_9CHLO</name>
<evidence type="ECO:0000259" key="4">
    <source>
        <dbReference type="Pfam" id="PF08585"/>
    </source>
</evidence>
<dbReference type="Gene3D" id="2.40.50.770">
    <property type="entry name" value="RecQ-mediated genome instability protein Rmi1, C-terminal domain"/>
    <property type="match status" value="1"/>
</dbReference>
<dbReference type="InterPro" id="IPR013894">
    <property type="entry name" value="RMI1_OB"/>
</dbReference>
<dbReference type="PANTHER" id="PTHR14790">
    <property type="entry name" value="RECQ-MEDIATED GENOME INSTABILITY PROTEIN 1 RMI1"/>
    <property type="match status" value="1"/>
</dbReference>
<evidence type="ECO:0000256" key="3">
    <source>
        <dbReference type="SAM" id="MobiDB-lite"/>
    </source>
</evidence>
<dbReference type="GO" id="GO:0000712">
    <property type="term" value="P:resolution of meiotic recombination intermediates"/>
    <property type="evidence" value="ECO:0007669"/>
    <property type="project" value="TreeGrafter"/>
</dbReference>
<dbReference type="Pfam" id="PF08585">
    <property type="entry name" value="RMI1_N_C"/>
    <property type="match status" value="1"/>
</dbReference>
<feature type="domain" description="RecQ mediated genome instability protein 1 OB-fold" evidence="4">
    <location>
        <begin position="34"/>
        <end position="145"/>
    </location>
</feature>
<dbReference type="Proteomes" id="UP001314263">
    <property type="component" value="Unassembled WGS sequence"/>
</dbReference>
<comment type="similarity">
    <text evidence="1">Belongs to the RMI1 family.</text>
</comment>
<dbReference type="GO" id="GO:0000724">
    <property type="term" value="P:double-strand break repair via homologous recombination"/>
    <property type="evidence" value="ECO:0007669"/>
    <property type="project" value="TreeGrafter"/>
</dbReference>
<comment type="caution">
    <text evidence="5">The sequence shown here is derived from an EMBL/GenBank/DDBJ whole genome shotgun (WGS) entry which is preliminary data.</text>
</comment>
<gene>
    <name evidence="5" type="ORF">CVIRNUC_005425</name>
</gene>
<reference evidence="5 6" key="1">
    <citation type="submission" date="2023-10" db="EMBL/GenBank/DDBJ databases">
        <authorList>
            <person name="Maclean D."/>
            <person name="Macfadyen A."/>
        </authorList>
    </citation>
    <scope>NUCLEOTIDE SEQUENCE [LARGE SCALE GENOMIC DNA]</scope>
</reference>
<accession>A0AAV1I7L7</accession>